<evidence type="ECO:0000313" key="2">
    <source>
        <dbReference type="EMBL" id="UJF32371.1"/>
    </source>
</evidence>
<gene>
    <name evidence="2" type="ORF">L0M14_22100</name>
</gene>
<protein>
    <submittedName>
        <fullName evidence="2">Uncharacterized protein</fullName>
    </submittedName>
</protein>
<accession>A0ABY3SGP6</accession>
<organism evidence="2 3">
    <name type="scientific">Paenibacillus hexagrammi</name>
    <dbReference type="NCBI Taxonomy" id="2908839"/>
    <lineage>
        <taxon>Bacteria</taxon>
        <taxon>Bacillati</taxon>
        <taxon>Bacillota</taxon>
        <taxon>Bacilli</taxon>
        <taxon>Bacillales</taxon>
        <taxon>Paenibacillaceae</taxon>
        <taxon>Paenibacillus</taxon>
    </lineage>
</organism>
<sequence length="271" mass="29421">MALSFFIEPAAYTPFDQESELLEQCKEWGLLSDKATKSKAFFYKGSGSNLTCQIVGYVDKITAVIEFEDKRLHCIHPSYLKEMQAASYGQKAAASTEEPAGEKSAANSTSAKAATESESLLQEESSVIQAEQTALGQEQDQAQAVAAVAETITEIQPERAEAAPPKAKKGKAPKLELPEDKVKMTATVQEFTTVPNNFSDNDDEVIIYEAAAILDPALEIGAAWSSNSATMKKLELNIGDTITFEAKVVAKKLTKHPVPYKINNPSKIQKV</sequence>
<dbReference type="EMBL" id="CP090978">
    <property type="protein sequence ID" value="UJF32371.1"/>
    <property type="molecule type" value="Genomic_DNA"/>
</dbReference>
<feature type="compositionally biased region" description="Low complexity" evidence="1">
    <location>
        <begin position="102"/>
        <end position="126"/>
    </location>
</feature>
<dbReference type="RefSeq" id="WP_235118715.1">
    <property type="nucleotide sequence ID" value="NZ_CP090978.1"/>
</dbReference>
<reference evidence="2 3" key="1">
    <citation type="journal article" date="2024" name="Int. J. Syst. Evol. Microbiol.">
        <title>Paenibacillus hexagrammi sp. nov., a novel bacterium isolated from the gut content of Hexagrammos agrammus.</title>
        <authorList>
            <person name="Jung H.K."/>
            <person name="Kim D.G."/>
            <person name="Zin H."/>
            <person name="Park J."/>
            <person name="Jung H."/>
            <person name="Kim Y.O."/>
            <person name="Kong H.J."/>
            <person name="Kim J.W."/>
            <person name="Kim Y.S."/>
        </authorList>
    </citation>
    <scope>NUCLEOTIDE SEQUENCE [LARGE SCALE GENOMIC DNA]</scope>
    <source>
        <strain evidence="2 3">YPD9-1</strain>
    </source>
</reference>
<evidence type="ECO:0000313" key="3">
    <source>
        <dbReference type="Proteomes" id="UP001649230"/>
    </source>
</evidence>
<dbReference type="Proteomes" id="UP001649230">
    <property type="component" value="Chromosome"/>
</dbReference>
<keyword evidence="3" id="KW-1185">Reference proteome</keyword>
<name>A0ABY3SGP6_9BACL</name>
<evidence type="ECO:0000256" key="1">
    <source>
        <dbReference type="SAM" id="MobiDB-lite"/>
    </source>
</evidence>
<proteinExistence type="predicted"/>
<feature type="region of interest" description="Disordered" evidence="1">
    <location>
        <begin position="90"/>
        <end position="135"/>
    </location>
</feature>